<proteinExistence type="predicted"/>
<keyword evidence="2" id="KW-1185">Reference proteome</keyword>
<comment type="caution">
    <text evidence="1">The sequence shown here is derived from an EMBL/GenBank/DDBJ whole genome shotgun (WGS) entry which is preliminary data.</text>
</comment>
<dbReference type="Proteomes" id="UP001143910">
    <property type="component" value="Unassembled WGS sequence"/>
</dbReference>
<sequence length="188" mass="21159">MCDKKYEKGSSRDGESCVYHPGVPFFHDGAKGYTCCKRREFTFERFKAITGCETKSRHLFIGSGKKLKAAEAAAAEGRVQTVRHDYYQTPTNVIASFFLKKIDEAKSKIEFKESAVLLDLFTKDSPPKRYSTELPLYSTIDAEKSTYEVYGSKIELNLVKTEVSAWAVLRADERPTGEIPQVGKAVHI</sequence>
<organism evidence="1 2">
    <name type="scientific">Zarea fungicola</name>
    <dbReference type="NCBI Taxonomy" id="93591"/>
    <lineage>
        <taxon>Eukaryota</taxon>
        <taxon>Fungi</taxon>
        <taxon>Dikarya</taxon>
        <taxon>Ascomycota</taxon>
        <taxon>Pezizomycotina</taxon>
        <taxon>Sordariomycetes</taxon>
        <taxon>Hypocreomycetidae</taxon>
        <taxon>Hypocreales</taxon>
        <taxon>Cordycipitaceae</taxon>
        <taxon>Zarea</taxon>
    </lineage>
</organism>
<accession>A0ACC1MBP7</accession>
<evidence type="ECO:0000313" key="2">
    <source>
        <dbReference type="Proteomes" id="UP001143910"/>
    </source>
</evidence>
<gene>
    <name evidence="1" type="ORF">NQ176_g11369</name>
</gene>
<protein>
    <submittedName>
        <fullName evidence="1">Uncharacterized protein</fullName>
    </submittedName>
</protein>
<name>A0ACC1MBP7_9HYPO</name>
<evidence type="ECO:0000313" key="1">
    <source>
        <dbReference type="EMBL" id="KAJ2955803.1"/>
    </source>
</evidence>
<reference evidence="1" key="1">
    <citation type="submission" date="2022-08" db="EMBL/GenBank/DDBJ databases">
        <title>Genome Sequence of Lecanicillium fungicola.</title>
        <authorList>
            <person name="Buettner E."/>
        </authorList>
    </citation>
    <scope>NUCLEOTIDE SEQUENCE</scope>
    <source>
        <strain evidence="1">Babe33</strain>
    </source>
</reference>
<dbReference type="EMBL" id="JANJQO010003818">
    <property type="protein sequence ID" value="KAJ2955803.1"/>
    <property type="molecule type" value="Genomic_DNA"/>
</dbReference>